<dbReference type="SUPFAM" id="SSF48726">
    <property type="entry name" value="Immunoglobulin"/>
    <property type="match status" value="1"/>
</dbReference>
<organism evidence="2 3">
    <name type="scientific">Diploptera punctata</name>
    <name type="common">Pacific beetle cockroach</name>
    <dbReference type="NCBI Taxonomy" id="6984"/>
    <lineage>
        <taxon>Eukaryota</taxon>
        <taxon>Metazoa</taxon>
        <taxon>Ecdysozoa</taxon>
        <taxon>Arthropoda</taxon>
        <taxon>Hexapoda</taxon>
        <taxon>Insecta</taxon>
        <taxon>Pterygota</taxon>
        <taxon>Neoptera</taxon>
        <taxon>Polyneoptera</taxon>
        <taxon>Dictyoptera</taxon>
        <taxon>Blattodea</taxon>
        <taxon>Blaberoidea</taxon>
        <taxon>Blaberidae</taxon>
        <taxon>Diplopterinae</taxon>
        <taxon>Diploptera</taxon>
    </lineage>
</organism>
<protein>
    <recommendedName>
        <fullName evidence="1">Ig-like domain-containing protein</fullName>
    </recommendedName>
</protein>
<dbReference type="EMBL" id="JASPKZ010007209">
    <property type="protein sequence ID" value="KAJ9586108.1"/>
    <property type="molecule type" value="Genomic_DNA"/>
</dbReference>
<dbReference type="Proteomes" id="UP001233999">
    <property type="component" value="Unassembled WGS sequence"/>
</dbReference>
<dbReference type="InterPro" id="IPR036179">
    <property type="entry name" value="Ig-like_dom_sf"/>
</dbReference>
<name>A0AAD8EDB1_DIPPU</name>
<evidence type="ECO:0000313" key="3">
    <source>
        <dbReference type="Proteomes" id="UP001233999"/>
    </source>
</evidence>
<comment type="caution">
    <text evidence="2">The sequence shown here is derived from an EMBL/GenBank/DDBJ whole genome shotgun (WGS) entry which is preliminary data.</text>
</comment>
<dbReference type="AlphaFoldDB" id="A0AAD8EDB1"/>
<dbReference type="PROSITE" id="PS50835">
    <property type="entry name" value="IG_LIKE"/>
    <property type="match status" value="1"/>
</dbReference>
<dbReference type="PANTHER" id="PTHR23279:SF4">
    <property type="entry name" value="DEFECTIVE PROBOSCIS EXTENSION RESPONSE 2, ISOFORM F-RELATED"/>
    <property type="match status" value="1"/>
</dbReference>
<gene>
    <name evidence="2" type="ORF">L9F63_020245</name>
</gene>
<evidence type="ECO:0000313" key="2">
    <source>
        <dbReference type="EMBL" id="KAJ9586108.1"/>
    </source>
</evidence>
<feature type="domain" description="Ig-like" evidence="1">
    <location>
        <begin position="1"/>
        <end position="103"/>
    </location>
</feature>
<evidence type="ECO:0000259" key="1">
    <source>
        <dbReference type="PROSITE" id="PS50835"/>
    </source>
</evidence>
<feature type="non-terminal residue" evidence="2">
    <location>
        <position position="136"/>
    </location>
</feature>
<dbReference type="Gene3D" id="2.60.40.10">
    <property type="entry name" value="Immunoglobulins"/>
    <property type="match status" value="1"/>
</dbReference>
<reference evidence="2" key="2">
    <citation type="submission" date="2023-05" db="EMBL/GenBank/DDBJ databases">
        <authorList>
            <person name="Fouks B."/>
        </authorList>
    </citation>
    <scope>NUCLEOTIDE SEQUENCE</scope>
    <source>
        <strain evidence="2">Stay&amp;Tobe</strain>
        <tissue evidence="2">Testes</tissue>
    </source>
</reference>
<proteinExistence type="predicted"/>
<dbReference type="SMART" id="SM00409">
    <property type="entry name" value="IG"/>
    <property type="match status" value="1"/>
</dbReference>
<dbReference type="GO" id="GO:0050808">
    <property type="term" value="P:synapse organization"/>
    <property type="evidence" value="ECO:0007669"/>
    <property type="project" value="TreeGrafter"/>
</dbReference>
<reference evidence="2" key="1">
    <citation type="journal article" date="2023" name="IScience">
        <title>Live-bearing cockroach genome reveals convergent evolutionary mechanisms linked to viviparity in insects and beyond.</title>
        <authorList>
            <person name="Fouks B."/>
            <person name="Harrison M.C."/>
            <person name="Mikhailova A.A."/>
            <person name="Marchal E."/>
            <person name="English S."/>
            <person name="Carruthers M."/>
            <person name="Jennings E.C."/>
            <person name="Chiamaka E.L."/>
            <person name="Frigard R.A."/>
            <person name="Pippel M."/>
            <person name="Attardo G.M."/>
            <person name="Benoit J.B."/>
            <person name="Bornberg-Bauer E."/>
            <person name="Tobe S.S."/>
        </authorList>
    </citation>
    <scope>NUCLEOTIDE SEQUENCE</scope>
    <source>
        <strain evidence="2">Stay&amp;Tobe</strain>
    </source>
</reference>
<accession>A0AAD8EDB1</accession>
<feature type="non-terminal residue" evidence="2">
    <location>
        <position position="1"/>
    </location>
</feature>
<dbReference type="FunFam" id="2.60.40.10:FF:001633">
    <property type="entry name" value="Uncharacterized protein, isoform A"/>
    <property type="match status" value="1"/>
</dbReference>
<sequence>AKARIMGPADLYVKTGSSVSLTCVISQGPHDLGTVFWYRNAAIIQQPVVLTEQTSSSQPQPRVRIDTEWTEQLTSRLHISKARPADSGNYTCVPTIADPASVNVHVINETMANCSVKSNSNLNIFYLSTCCWLCFT</sequence>
<dbReference type="CDD" id="cd00099">
    <property type="entry name" value="IgV"/>
    <property type="match status" value="1"/>
</dbReference>
<dbReference type="InterPro" id="IPR037448">
    <property type="entry name" value="Zig-8"/>
</dbReference>
<dbReference type="PANTHER" id="PTHR23279">
    <property type="entry name" value="DEFECTIVE PROBOSCIS EXTENSION RESPONSE DPR -RELATED"/>
    <property type="match status" value="1"/>
</dbReference>
<dbReference type="GO" id="GO:0032589">
    <property type="term" value="C:neuron projection membrane"/>
    <property type="evidence" value="ECO:0007669"/>
    <property type="project" value="TreeGrafter"/>
</dbReference>
<dbReference type="InterPro" id="IPR007110">
    <property type="entry name" value="Ig-like_dom"/>
</dbReference>
<keyword evidence="3" id="KW-1185">Reference proteome</keyword>
<dbReference type="InterPro" id="IPR003599">
    <property type="entry name" value="Ig_sub"/>
</dbReference>
<dbReference type="InterPro" id="IPR013783">
    <property type="entry name" value="Ig-like_fold"/>
</dbReference>
<dbReference type="Pfam" id="PF13927">
    <property type="entry name" value="Ig_3"/>
    <property type="match status" value="1"/>
</dbReference>